<feature type="transmembrane region" description="Helical" evidence="5">
    <location>
        <begin position="47"/>
        <end position="68"/>
    </location>
</feature>
<protein>
    <submittedName>
        <fullName evidence="6">DoxX-like family protein</fullName>
    </submittedName>
</protein>
<dbReference type="Pfam" id="PF13564">
    <property type="entry name" value="DoxX_2"/>
    <property type="match status" value="1"/>
</dbReference>
<organism evidence="6 7">
    <name type="scientific">Streptomyces radiopugnans</name>
    <dbReference type="NCBI Taxonomy" id="403935"/>
    <lineage>
        <taxon>Bacteria</taxon>
        <taxon>Bacillati</taxon>
        <taxon>Actinomycetota</taxon>
        <taxon>Actinomycetes</taxon>
        <taxon>Kitasatosporales</taxon>
        <taxon>Streptomycetaceae</taxon>
        <taxon>Streptomyces</taxon>
    </lineage>
</organism>
<dbReference type="GO" id="GO:0016020">
    <property type="term" value="C:membrane"/>
    <property type="evidence" value="ECO:0007669"/>
    <property type="project" value="UniProtKB-SubCell"/>
</dbReference>
<keyword evidence="4 5" id="KW-0472">Membrane</keyword>
<evidence type="ECO:0000256" key="1">
    <source>
        <dbReference type="ARBA" id="ARBA00004141"/>
    </source>
</evidence>
<keyword evidence="2 5" id="KW-0812">Transmembrane</keyword>
<evidence type="ECO:0000256" key="2">
    <source>
        <dbReference type="ARBA" id="ARBA00022692"/>
    </source>
</evidence>
<dbReference type="Proteomes" id="UP000199055">
    <property type="component" value="Unassembled WGS sequence"/>
</dbReference>
<evidence type="ECO:0000256" key="5">
    <source>
        <dbReference type="SAM" id="Phobius"/>
    </source>
</evidence>
<feature type="transmembrane region" description="Helical" evidence="5">
    <location>
        <begin position="6"/>
        <end position="26"/>
    </location>
</feature>
<proteinExistence type="predicted"/>
<comment type="subcellular location">
    <subcellularLocation>
        <location evidence="1">Membrane</location>
        <topology evidence="1">Multi-pass membrane protein</topology>
    </subcellularLocation>
</comment>
<dbReference type="EMBL" id="FOET01000025">
    <property type="protein sequence ID" value="SEQ99549.1"/>
    <property type="molecule type" value="Genomic_DNA"/>
</dbReference>
<feature type="transmembrane region" description="Helical" evidence="5">
    <location>
        <begin position="74"/>
        <end position="95"/>
    </location>
</feature>
<name>A0A1H9KKF0_9ACTN</name>
<accession>A0A1H9KKF0</accession>
<evidence type="ECO:0000256" key="3">
    <source>
        <dbReference type="ARBA" id="ARBA00022989"/>
    </source>
</evidence>
<dbReference type="STRING" id="403935.SAMN05216481_12512"/>
<sequence length="128" mass="13318">MNTALWIITCLLTAVFLFSGLGKLFVPREKMAAMADAARWVLDFKPGTLKAIGALEILGAAGLVLPAVLGIAPILVPLAAVGLALIMTGAVILRVRRCEPKAALLDGGYLALTAFVAVGRFALEPFTG</sequence>
<feature type="transmembrane region" description="Helical" evidence="5">
    <location>
        <begin position="102"/>
        <end position="123"/>
    </location>
</feature>
<keyword evidence="7" id="KW-1185">Reference proteome</keyword>
<evidence type="ECO:0000313" key="6">
    <source>
        <dbReference type="EMBL" id="SEQ99549.1"/>
    </source>
</evidence>
<dbReference type="InterPro" id="IPR032808">
    <property type="entry name" value="DoxX"/>
</dbReference>
<reference evidence="6 7" key="1">
    <citation type="submission" date="2016-10" db="EMBL/GenBank/DDBJ databases">
        <authorList>
            <person name="de Groot N.N."/>
        </authorList>
    </citation>
    <scope>NUCLEOTIDE SEQUENCE [LARGE SCALE GENOMIC DNA]</scope>
    <source>
        <strain evidence="6 7">CGMCC 4.3519</strain>
    </source>
</reference>
<keyword evidence="3 5" id="KW-1133">Transmembrane helix</keyword>
<evidence type="ECO:0000256" key="4">
    <source>
        <dbReference type="ARBA" id="ARBA00023136"/>
    </source>
</evidence>
<dbReference type="AlphaFoldDB" id="A0A1H9KKF0"/>
<dbReference type="RefSeq" id="WP_093663323.1">
    <property type="nucleotide sequence ID" value="NZ_FOET01000025.1"/>
</dbReference>
<gene>
    <name evidence="6" type="ORF">SAMN05216481_12512</name>
</gene>
<evidence type="ECO:0000313" key="7">
    <source>
        <dbReference type="Proteomes" id="UP000199055"/>
    </source>
</evidence>